<dbReference type="InParanoid" id="A0A059B807"/>
<keyword evidence="1" id="KW-0812">Transmembrane</keyword>
<gene>
    <name evidence="2" type="ORF">EUGRSUZ_H04685</name>
</gene>
<feature type="transmembrane region" description="Helical" evidence="1">
    <location>
        <begin position="44"/>
        <end position="64"/>
    </location>
</feature>
<evidence type="ECO:0000313" key="2">
    <source>
        <dbReference type="EMBL" id="KCW62006.1"/>
    </source>
</evidence>
<dbReference type="AlphaFoldDB" id="A0A059B807"/>
<name>A0A059B807_EUCGR</name>
<dbReference type="EMBL" id="KK198760">
    <property type="protein sequence ID" value="KCW62006.1"/>
    <property type="molecule type" value="Genomic_DNA"/>
</dbReference>
<proteinExistence type="predicted"/>
<accession>A0A059B807</accession>
<keyword evidence="1" id="KW-1133">Transmembrane helix</keyword>
<reference evidence="2" key="1">
    <citation type="submission" date="2013-07" db="EMBL/GenBank/DDBJ databases">
        <title>The genome of Eucalyptus grandis.</title>
        <authorList>
            <person name="Schmutz J."/>
            <person name="Hayes R."/>
            <person name="Myburg A."/>
            <person name="Tuskan G."/>
            <person name="Grattapaglia D."/>
            <person name="Rokhsar D.S."/>
        </authorList>
    </citation>
    <scope>NUCLEOTIDE SEQUENCE</scope>
    <source>
        <tissue evidence="2">Leaf extractions</tissue>
    </source>
</reference>
<evidence type="ECO:0000256" key="1">
    <source>
        <dbReference type="SAM" id="Phobius"/>
    </source>
</evidence>
<sequence>MPLRHRVFGGSCPGFGPPSHDFKPSELDFLTIKALIQFLLGPLALRYLTLYPLVLPIMSVAIVLHRDSWFKLQETDDHIELMT</sequence>
<organism evidence="2">
    <name type="scientific">Eucalyptus grandis</name>
    <name type="common">Flooded gum</name>
    <dbReference type="NCBI Taxonomy" id="71139"/>
    <lineage>
        <taxon>Eukaryota</taxon>
        <taxon>Viridiplantae</taxon>
        <taxon>Streptophyta</taxon>
        <taxon>Embryophyta</taxon>
        <taxon>Tracheophyta</taxon>
        <taxon>Spermatophyta</taxon>
        <taxon>Magnoliopsida</taxon>
        <taxon>eudicotyledons</taxon>
        <taxon>Gunneridae</taxon>
        <taxon>Pentapetalae</taxon>
        <taxon>rosids</taxon>
        <taxon>malvids</taxon>
        <taxon>Myrtales</taxon>
        <taxon>Myrtaceae</taxon>
        <taxon>Myrtoideae</taxon>
        <taxon>Eucalypteae</taxon>
        <taxon>Eucalyptus</taxon>
    </lineage>
</organism>
<protein>
    <submittedName>
        <fullName evidence="2">Uncharacterized protein</fullName>
    </submittedName>
</protein>
<keyword evidence="1" id="KW-0472">Membrane</keyword>
<dbReference type="Gramene" id="KCW62006">
    <property type="protein sequence ID" value="KCW62006"/>
    <property type="gene ID" value="EUGRSUZ_H04685"/>
</dbReference>